<evidence type="ECO:0000256" key="5">
    <source>
        <dbReference type="ARBA" id="ARBA00022679"/>
    </source>
</evidence>
<dbReference type="EMBL" id="VUNA01000017">
    <property type="protein sequence ID" value="MST71238.1"/>
    <property type="molecule type" value="Genomic_DNA"/>
</dbReference>
<feature type="transmembrane region" description="Helical" evidence="13">
    <location>
        <begin position="98"/>
        <end position="119"/>
    </location>
</feature>
<evidence type="ECO:0000313" key="15">
    <source>
        <dbReference type="EMBL" id="MST71238.1"/>
    </source>
</evidence>
<dbReference type="InterPro" id="IPR003594">
    <property type="entry name" value="HATPase_dom"/>
</dbReference>
<dbReference type="PANTHER" id="PTHR45569:SF1">
    <property type="entry name" value="SENSOR PROTEIN KDPD"/>
    <property type="match status" value="1"/>
</dbReference>
<dbReference type="AlphaFoldDB" id="A0A6N7XJ40"/>
<dbReference type="SMART" id="SM00387">
    <property type="entry name" value="HATPase_c"/>
    <property type="match status" value="1"/>
</dbReference>
<dbReference type="CDD" id="cd00082">
    <property type="entry name" value="HisKA"/>
    <property type="match status" value="1"/>
</dbReference>
<feature type="transmembrane region" description="Helical" evidence="13">
    <location>
        <begin position="41"/>
        <end position="60"/>
    </location>
</feature>
<comment type="subcellular location">
    <subcellularLocation>
        <location evidence="2">Membrane</location>
        <topology evidence="2">Multi-pass membrane protein</topology>
    </subcellularLocation>
</comment>
<dbReference type="CDD" id="cd00075">
    <property type="entry name" value="HATPase"/>
    <property type="match status" value="1"/>
</dbReference>
<dbReference type="Gene3D" id="1.20.120.620">
    <property type="entry name" value="Backbone structure of the membrane domain of e. Coli histidine kinase receptor kdpd"/>
    <property type="match status" value="1"/>
</dbReference>
<gene>
    <name evidence="15" type="ORF">FYJ65_07965</name>
</gene>
<keyword evidence="5" id="KW-0808">Transferase</keyword>
<evidence type="ECO:0000256" key="10">
    <source>
        <dbReference type="ARBA" id="ARBA00022989"/>
    </source>
</evidence>
<organism evidence="15 16">
    <name type="scientific">Mogibacterium kristiansenii</name>
    <dbReference type="NCBI Taxonomy" id="2606708"/>
    <lineage>
        <taxon>Bacteria</taxon>
        <taxon>Bacillati</taxon>
        <taxon>Bacillota</taxon>
        <taxon>Clostridia</taxon>
        <taxon>Peptostreptococcales</taxon>
        <taxon>Anaerovoracaceae</taxon>
        <taxon>Mogibacterium</taxon>
    </lineage>
</organism>
<dbReference type="InterPro" id="IPR005467">
    <property type="entry name" value="His_kinase_dom"/>
</dbReference>
<dbReference type="PRINTS" id="PR00344">
    <property type="entry name" value="BCTRLSENSOR"/>
</dbReference>
<dbReference type="SUPFAM" id="SSF47384">
    <property type="entry name" value="Homodimeric domain of signal transducing histidine kinase"/>
    <property type="match status" value="1"/>
</dbReference>
<evidence type="ECO:0000256" key="3">
    <source>
        <dbReference type="ARBA" id="ARBA00012438"/>
    </source>
</evidence>
<dbReference type="InterPro" id="IPR004358">
    <property type="entry name" value="Sig_transdc_His_kin-like_C"/>
</dbReference>
<evidence type="ECO:0000256" key="9">
    <source>
        <dbReference type="ARBA" id="ARBA00022840"/>
    </source>
</evidence>
<evidence type="ECO:0000256" key="6">
    <source>
        <dbReference type="ARBA" id="ARBA00022692"/>
    </source>
</evidence>
<dbReference type="FunFam" id="3.30.565.10:FF:000006">
    <property type="entry name" value="Sensor histidine kinase WalK"/>
    <property type="match status" value="1"/>
</dbReference>
<dbReference type="GO" id="GO:0005524">
    <property type="term" value="F:ATP binding"/>
    <property type="evidence" value="ECO:0007669"/>
    <property type="project" value="UniProtKB-KW"/>
</dbReference>
<dbReference type="SUPFAM" id="SSF55874">
    <property type="entry name" value="ATPase domain of HSP90 chaperone/DNA topoisomerase II/histidine kinase"/>
    <property type="match status" value="1"/>
</dbReference>
<keyword evidence="11" id="KW-0902">Two-component regulatory system</keyword>
<dbReference type="InterPro" id="IPR036097">
    <property type="entry name" value="HisK_dim/P_sf"/>
</dbReference>
<keyword evidence="9" id="KW-0067">ATP-binding</keyword>
<keyword evidence="8" id="KW-0418">Kinase</keyword>
<keyword evidence="7" id="KW-0547">Nucleotide-binding</keyword>
<dbReference type="PROSITE" id="PS50109">
    <property type="entry name" value="HIS_KIN"/>
    <property type="match status" value="1"/>
</dbReference>
<name>A0A6N7XJ40_9FIRM</name>
<keyword evidence="6 13" id="KW-0812">Transmembrane</keyword>
<evidence type="ECO:0000256" key="8">
    <source>
        <dbReference type="ARBA" id="ARBA00022777"/>
    </source>
</evidence>
<dbReference type="PANTHER" id="PTHR45569">
    <property type="entry name" value="SENSOR PROTEIN KDPD"/>
    <property type="match status" value="1"/>
</dbReference>
<dbReference type="InterPro" id="IPR036890">
    <property type="entry name" value="HATPase_C_sf"/>
</dbReference>
<keyword evidence="4" id="KW-0597">Phosphoprotein</keyword>
<feature type="domain" description="Histidine kinase" evidence="14">
    <location>
        <begin position="294"/>
        <end position="509"/>
    </location>
</feature>
<dbReference type="InterPro" id="IPR038318">
    <property type="entry name" value="KdpD_sf"/>
</dbReference>
<feature type="transmembrane region" description="Helical" evidence="13">
    <location>
        <begin position="16"/>
        <end position="35"/>
    </location>
</feature>
<dbReference type="InterPro" id="IPR003661">
    <property type="entry name" value="HisK_dim/P_dom"/>
</dbReference>
<feature type="transmembrane region" description="Helical" evidence="13">
    <location>
        <begin position="65"/>
        <end position="83"/>
    </location>
</feature>
<dbReference type="Proteomes" id="UP000469424">
    <property type="component" value="Unassembled WGS sequence"/>
</dbReference>
<accession>A0A6N7XJ40</accession>
<dbReference type="Gene3D" id="3.30.450.40">
    <property type="match status" value="1"/>
</dbReference>
<evidence type="ECO:0000256" key="11">
    <source>
        <dbReference type="ARBA" id="ARBA00023012"/>
    </source>
</evidence>
<comment type="catalytic activity">
    <reaction evidence="1">
        <text>ATP + protein L-histidine = ADP + protein N-phospho-L-histidine.</text>
        <dbReference type="EC" id="2.7.13.3"/>
    </reaction>
</comment>
<dbReference type="Pfam" id="PF00512">
    <property type="entry name" value="HisKA"/>
    <property type="match status" value="1"/>
</dbReference>
<evidence type="ECO:0000313" key="16">
    <source>
        <dbReference type="Proteomes" id="UP000469424"/>
    </source>
</evidence>
<evidence type="ECO:0000256" key="2">
    <source>
        <dbReference type="ARBA" id="ARBA00004141"/>
    </source>
</evidence>
<dbReference type="RefSeq" id="WP_154554801.1">
    <property type="nucleotide sequence ID" value="NZ_VUNA01000017.1"/>
</dbReference>
<evidence type="ECO:0000256" key="13">
    <source>
        <dbReference type="SAM" id="Phobius"/>
    </source>
</evidence>
<evidence type="ECO:0000256" key="12">
    <source>
        <dbReference type="ARBA" id="ARBA00023136"/>
    </source>
</evidence>
<dbReference type="Pfam" id="PF02518">
    <property type="entry name" value="HATPase_c"/>
    <property type="match status" value="1"/>
</dbReference>
<protein>
    <recommendedName>
        <fullName evidence="3">histidine kinase</fullName>
        <ecNumber evidence="3">2.7.13.3</ecNumber>
    </recommendedName>
</protein>
<dbReference type="GO" id="GO:0000155">
    <property type="term" value="F:phosphorelay sensor kinase activity"/>
    <property type="evidence" value="ECO:0007669"/>
    <property type="project" value="InterPro"/>
</dbReference>
<reference evidence="15 16" key="1">
    <citation type="submission" date="2019-08" db="EMBL/GenBank/DDBJ databases">
        <title>In-depth cultivation of the pig gut microbiome towards novel bacterial diversity and tailored functional studies.</title>
        <authorList>
            <person name="Wylensek D."/>
            <person name="Hitch T.C.A."/>
            <person name="Clavel T."/>
        </authorList>
    </citation>
    <scope>NUCLEOTIDE SEQUENCE [LARGE SCALE GENOMIC DNA]</scope>
    <source>
        <strain evidence="15 16">WCA-MUC-591-APC-4B</strain>
    </source>
</reference>
<dbReference type="Gene3D" id="3.30.565.10">
    <property type="entry name" value="Histidine kinase-like ATPase, C-terminal domain"/>
    <property type="match status" value="1"/>
</dbReference>
<dbReference type="GO" id="GO:0005886">
    <property type="term" value="C:plasma membrane"/>
    <property type="evidence" value="ECO:0007669"/>
    <property type="project" value="TreeGrafter"/>
</dbReference>
<keyword evidence="16" id="KW-1185">Reference proteome</keyword>
<dbReference type="Pfam" id="PF13493">
    <property type="entry name" value="DUF4118"/>
    <property type="match status" value="1"/>
</dbReference>
<keyword evidence="10 13" id="KW-1133">Transmembrane helix</keyword>
<evidence type="ECO:0000259" key="14">
    <source>
        <dbReference type="PROSITE" id="PS50109"/>
    </source>
</evidence>
<proteinExistence type="predicted"/>
<comment type="caution">
    <text evidence="15">The sequence shown here is derived from an EMBL/GenBank/DDBJ whole genome shotgun (WGS) entry which is preliminary data.</text>
</comment>
<dbReference type="SMART" id="SM00388">
    <property type="entry name" value="HisKA"/>
    <property type="match status" value="1"/>
</dbReference>
<sequence length="511" mass="57353">MEKYWKSPEEKEDNSLFYHIAIMCGIFGGTSMVAYAVSLKLISSEATIMLYLLCVFLVVWRTGRFSLGVITSIGSTMVYYYFFASPKFSYDMTTPPRYLLTMGIMISVALVTSGLISQVRQEALIAREKETLTEQLLRLNNDLAGAKSAEAIIGIALSAINEGVGCAAGYVAYDSGGKPGSRYVFQTVGYHTALTWYPMEEDENVRNRIQNGKTIFVRGKQYYEWPLRGHAGLMGAIRIRLEEQEKLDRTQLHLVRSIIDNIGMALDRFRTAELRIQAREEATQERFRSTLLRSISHDIRTPLTSISGNAEMLMKATKSEDYRYRMAKNIYDDAQNLSGMVENVLGITRLESGVEIKKEVEVAEEVIGAAVQLTEVHHPEYDIQVSVPEEILMVPMDASLIQQAITNLLENAIHHTKKKDGVAVILERKGNDAVFTVRDRGMGINPEHLDRLFEPFYQSNRSDQVVYRGFGLGLSICNSIVNAHGGRILARNRKDASGAEIIFTLPMEGEQ</sequence>
<dbReference type="InterPro" id="IPR052023">
    <property type="entry name" value="Histidine_kinase_KdpD"/>
</dbReference>
<dbReference type="EC" id="2.7.13.3" evidence="3"/>
<dbReference type="Gene3D" id="1.10.287.130">
    <property type="match status" value="1"/>
</dbReference>
<dbReference type="InterPro" id="IPR025201">
    <property type="entry name" value="KdpD_TM"/>
</dbReference>
<keyword evidence="12 13" id="KW-0472">Membrane</keyword>
<dbReference type="InterPro" id="IPR029016">
    <property type="entry name" value="GAF-like_dom_sf"/>
</dbReference>
<evidence type="ECO:0000256" key="7">
    <source>
        <dbReference type="ARBA" id="ARBA00022741"/>
    </source>
</evidence>
<evidence type="ECO:0000256" key="4">
    <source>
        <dbReference type="ARBA" id="ARBA00022553"/>
    </source>
</evidence>
<evidence type="ECO:0000256" key="1">
    <source>
        <dbReference type="ARBA" id="ARBA00000085"/>
    </source>
</evidence>